<accession>A0ACC3MMF2</accession>
<protein>
    <submittedName>
        <fullName evidence="1">Uncharacterized protein</fullName>
    </submittedName>
</protein>
<evidence type="ECO:0000313" key="1">
    <source>
        <dbReference type="EMBL" id="KAK3698060.1"/>
    </source>
</evidence>
<evidence type="ECO:0000313" key="2">
    <source>
        <dbReference type="Proteomes" id="UP001281147"/>
    </source>
</evidence>
<reference evidence="1" key="1">
    <citation type="submission" date="2023-07" db="EMBL/GenBank/DDBJ databases">
        <title>Black Yeasts Isolated from many extreme environments.</title>
        <authorList>
            <person name="Coleine C."/>
            <person name="Stajich J.E."/>
            <person name="Selbmann L."/>
        </authorList>
    </citation>
    <scope>NUCLEOTIDE SEQUENCE</scope>
    <source>
        <strain evidence="1">CCFEE 5714</strain>
    </source>
</reference>
<name>A0ACC3MMF2_9PEZI</name>
<sequence>MAPPKKIDIDREMEDGAVMAVRYDPLSPDSTIEERAMILISVKALHDVKPSFWQALPLSCHMGIDMLYLTAEHYKHPVLDLATLLPSGGRNIMLETLTMDCDPESPRFGAPACTRNGGVMFKYREEAGYEMDKSLNTCLTSLEGYVTECLAAIKTAKADGGIEAAKNKYAEMGPTKFKRFFKEYRAQQGERHPGKGWGTIVCPVRVMGDACERCGAAGRGGGNDEGGSGGGEGENALQRCGKCRKVLYCDLVCQKEDWKAHKPFCQ</sequence>
<organism evidence="1 2">
    <name type="scientific">Vermiconidia calcicola</name>
    <dbReference type="NCBI Taxonomy" id="1690605"/>
    <lineage>
        <taxon>Eukaryota</taxon>
        <taxon>Fungi</taxon>
        <taxon>Dikarya</taxon>
        <taxon>Ascomycota</taxon>
        <taxon>Pezizomycotina</taxon>
        <taxon>Dothideomycetes</taxon>
        <taxon>Dothideomycetidae</taxon>
        <taxon>Mycosphaerellales</taxon>
        <taxon>Extremaceae</taxon>
        <taxon>Vermiconidia</taxon>
    </lineage>
</organism>
<dbReference type="EMBL" id="JAUTXU010000215">
    <property type="protein sequence ID" value="KAK3698060.1"/>
    <property type="molecule type" value="Genomic_DNA"/>
</dbReference>
<dbReference type="Proteomes" id="UP001281147">
    <property type="component" value="Unassembled WGS sequence"/>
</dbReference>
<comment type="caution">
    <text evidence="1">The sequence shown here is derived from an EMBL/GenBank/DDBJ whole genome shotgun (WGS) entry which is preliminary data.</text>
</comment>
<gene>
    <name evidence="1" type="ORF">LTR37_017109</name>
</gene>
<proteinExistence type="predicted"/>
<keyword evidence="2" id="KW-1185">Reference proteome</keyword>